<dbReference type="GO" id="GO:0005886">
    <property type="term" value="C:plasma membrane"/>
    <property type="evidence" value="ECO:0007669"/>
    <property type="project" value="UniProtKB-SubCell"/>
</dbReference>
<keyword evidence="5 9" id="KW-0812">Transmembrane</keyword>
<evidence type="ECO:0000256" key="4">
    <source>
        <dbReference type="ARBA" id="ARBA00022475"/>
    </source>
</evidence>
<name>A0A1J5TD62_9ZZZZ</name>
<keyword evidence="6" id="KW-0653">Protein transport</keyword>
<dbReference type="GO" id="GO:0017038">
    <property type="term" value="P:protein import"/>
    <property type="evidence" value="ECO:0007669"/>
    <property type="project" value="TreeGrafter"/>
</dbReference>
<dbReference type="AlphaFoldDB" id="A0A1J5TD62"/>
<evidence type="ECO:0000259" key="10">
    <source>
        <dbReference type="Pfam" id="PF01618"/>
    </source>
</evidence>
<sequence length="198" mass="20930">MFLASIDVIKGAGPLIYPLGLCSVIMVFILVERTYALRKTAIMPSDLVDAIVTGKPITGGRHTVLARIIEFSEKHPTDPGAVKAFARLEVNRMERGIPYLDVLYAAAPMLGLTGTVWSLLHVFSAISAESGLPDPVQFTSGVALALSATLLGLLIAIPSLVGGGYLQRKVEGYAAQLDVLLERILARSGSKNASGDGI</sequence>
<evidence type="ECO:0000256" key="5">
    <source>
        <dbReference type="ARBA" id="ARBA00022692"/>
    </source>
</evidence>
<comment type="caution">
    <text evidence="11">The sequence shown here is derived from an EMBL/GenBank/DDBJ whole genome shotgun (WGS) entry which is preliminary data.</text>
</comment>
<dbReference type="PANTHER" id="PTHR30625">
    <property type="entry name" value="PROTEIN TOLQ"/>
    <property type="match status" value="1"/>
</dbReference>
<evidence type="ECO:0000313" key="11">
    <source>
        <dbReference type="EMBL" id="OIR18847.1"/>
    </source>
</evidence>
<dbReference type="PANTHER" id="PTHR30625:SF15">
    <property type="entry name" value="BIOPOLYMER TRANSPORT PROTEIN EXBB"/>
    <property type="match status" value="1"/>
</dbReference>
<dbReference type="Pfam" id="PF01618">
    <property type="entry name" value="MotA_ExbB"/>
    <property type="match status" value="1"/>
</dbReference>
<keyword evidence="4" id="KW-1003">Cell membrane</keyword>
<evidence type="ECO:0000256" key="8">
    <source>
        <dbReference type="ARBA" id="ARBA00023136"/>
    </source>
</evidence>
<keyword evidence="7 9" id="KW-1133">Transmembrane helix</keyword>
<feature type="domain" description="MotA/TolQ/ExbB proton channel" evidence="10">
    <location>
        <begin position="87"/>
        <end position="177"/>
    </location>
</feature>
<evidence type="ECO:0000256" key="1">
    <source>
        <dbReference type="ARBA" id="ARBA00004651"/>
    </source>
</evidence>
<evidence type="ECO:0000256" key="6">
    <source>
        <dbReference type="ARBA" id="ARBA00022927"/>
    </source>
</evidence>
<evidence type="ECO:0000256" key="3">
    <source>
        <dbReference type="ARBA" id="ARBA00022448"/>
    </source>
</evidence>
<feature type="transmembrane region" description="Helical" evidence="9">
    <location>
        <begin position="12"/>
        <end position="31"/>
    </location>
</feature>
<evidence type="ECO:0000256" key="2">
    <source>
        <dbReference type="ARBA" id="ARBA00010442"/>
    </source>
</evidence>
<gene>
    <name evidence="11" type="primary">exbB_1</name>
    <name evidence="11" type="ORF">GALL_11890</name>
</gene>
<feature type="transmembrane region" description="Helical" evidence="9">
    <location>
        <begin position="102"/>
        <end position="126"/>
    </location>
</feature>
<evidence type="ECO:0000256" key="7">
    <source>
        <dbReference type="ARBA" id="ARBA00022989"/>
    </source>
</evidence>
<protein>
    <submittedName>
        <fullName evidence="11">Biopolymer transport protein ExbB</fullName>
    </submittedName>
</protein>
<evidence type="ECO:0000256" key="9">
    <source>
        <dbReference type="SAM" id="Phobius"/>
    </source>
</evidence>
<reference evidence="11" key="1">
    <citation type="submission" date="2016-10" db="EMBL/GenBank/DDBJ databases">
        <title>Sequence of Gallionella enrichment culture.</title>
        <authorList>
            <person name="Poehlein A."/>
            <person name="Muehling M."/>
            <person name="Daniel R."/>
        </authorList>
    </citation>
    <scope>NUCLEOTIDE SEQUENCE</scope>
</reference>
<dbReference type="InterPro" id="IPR050790">
    <property type="entry name" value="ExbB/TolQ_transport"/>
</dbReference>
<keyword evidence="8 9" id="KW-0472">Membrane</keyword>
<dbReference type="EMBL" id="MLJW01000002">
    <property type="protein sequence ID" value="OIR18847.1"/>
    <property type="molecule type" value="Genomic_DNA"/>
</dbReference>
<comment type="similarity">
    <text evidence="2">Belongs to the ExbB/TolQ family.</text>
</comment>
<proteinExistence type="inferred from homology"/>
<feature type="transmembrane region" description="Helical" evidence="9">
    <location>
        <begin position="138"/>
        <end position="161"/>
    </location>
</feature>
<keyword evidence="3" id="KW-0813">Transport</keyword>
<comment type="subcellular location">
    <subcellularLocation>
        <location evidence="1">Cell membrane</location>
        <topology evidence="1">Multi-pass membrane protein</topology>
    </subcellularLocation>
</comment>
<organism evidence="11">
    <name type="scientific">mine drainage metagenome</name>
    <dbReference type="NCBI Taxonomy" id="410659"/>
    <lineage>
        <taxon>unclassified sequences</taxon>
        <taxon>metagenomes</taxon>
        <taxon>ecological metagenomes</taxon>
    </lineage>
</organism>
<dbReference type="InterPro" id="IPR002898">
    <property type="entry name" value="MotA_ExbB_proton_chnl"/>
</dbReference>
<accession>A0A1J5TD62</accession>